<sequence>MDCDNETLPANIPANMSQGVKYDACAVTTIVAVALGTPMTTYVMSCAIKTNSSDPAVVNCSSTENYVCSDARDRASSDSRYSVGTCNSVCCAANACNVLPTTAPPVTKADTTAASTTSGVREVQPPRFGLLLVFLAMSVVFKKVDDIL</sequence>
<evidence type="ECO:0000313" key="2">
    <source>
        <dbReference type="Proteomes" id="UP001163046"/>
    </source>
</evidence>
<comment type="caution">
    <text evidence="1">The sequence shown here is derived from an EMBL/GenBank/DDBJ whole genome shotgun (WGS) entry which is preliminary data.</text>
</comment>
<gene>
    <name evidence="1" type="ORF">OS493_011220</name>
</gene>
<dbReference type="EMBL" id="MU826830">
    <property type="protein sequence ID" value="KAJ7373615.1"/>
    <property type="molecule type" value="Genomic_DNA"/>
</dbReference>
<organism evidence="1 2">
    <name type="scientific">Desmophyllum pertusum</name>
    <dbReference type="NCBI Taxonomy" id="174260"/>
    <lineage>
        <taxon>Eukaryota</taxon>
        <taxon>Metazoa</taxon>
        <taxon>Cnidaria</taxon>
        <taxon>Anthozoa</taxon>
        <taxon>Hexacorallia</taxon>
        <taxon>Scleractinia</taxon>
        <taxon>Caryophylliina</taxon>
        <taxon>Caryophylliidae</taxon>
        <taxon>Desmophyllum</taxon>
    </lineage>
</organism>
<proteinExistence type="predicted"/>
<name>A0A9W9Z284_9CNID</name>
<accession>A0A9W9Z284</accession>
<keyword evidence="2" id="KW-1185">Reference proteome</keyword>
<evidence type="ECO:0000313" key="1">
    <source>
        <dbReference type="EMBL" id="KAJ7373615.1"/>
    </source>
</evidence>
<dbReference type="AlphaFoldDB" id="A0A9W9Z284"/>
<protein>
    <submittedName>
        <fullName evidence="1">Uncharacterized protein</fullName>
    </submittedName>
</protein>
<reference evidence="1" key="1">
    <citation type="submission" date="2023-01" db="EMBL/GenBank/DDBJ databases">
        <title>Genome assembly of the deep-sea coral Lophelia pertusa.</title>
        <authorList>
            <person name="Herrera S."/>
            <person name="Cordes E."/>
        </authorList>
    </citation>
    <scope>NUCLEOTIDE SEQUENCE</scope>
    <source>
        <strain evidence="1">USNM1676648</strain>
        <tissue evidence="1">Polyp</tissue>
    </source>
</reference>
<dbReference type="Proteomes" id="UP001163046">
    <property type="component" value="Unassembled WGS sequence"/>
</dbReference>